<keyword evidence="6" id="KW-0653">Protein transport</keyword>
<keyword evidence="5" id="KW-0812">Transmembrane</keyword>
<comment type="subcellular location">
    <subcellularLocation>
        <location evidence="1">Cell outer membrane</location>
    </subcellularLocation>
</comment>
<dbReference type="PANTHER" id="PTHR34597">
    <property type="entry name" value="SLR1661 PROTEIN"/>
    <property type="match status" value="1"/>
</dbReference>
<keyword evidence="3" id="KW-0813">Transport</keyword>
<dbReference type="Gene3D" id="2.40.160.50">
    <property type="entry name" value="membrane protein fhac: a member of the omp85/tpsb transporter family"/>
    <property type="match status" value="1"/>
</dbReference>
<evidence type="ECO:0000256" key="4">
    <source>
        <dbReference type="ARBA" id="ARBA00022452"/>
    </source>
</evidence>
<evidence type="ECO:0000256" key="7">
    <source>
        <dbReference type="ARBA" id="ARBA00023136"/>
    </source>
</evidence>
<evidence type="ECO:0000259" key="10">
    <source>
        <dbReference type="PROSITE" id="PS51779"/>
    </source>
</evidence>
<keyword evidence="7" id="KW-0472">Membrane</keyword>
<evidence type="ECO:0000256" key="1">
    <source>
        <dbReference type="ARBA" id="ARBA00004442"/>
    </source>
</evidence>
<dbReference type="Gene3D" id="3.10.20.310">
    <property type="entry name" value="membrane protein fhac"/>
    <property type="match status" value="1"/>
</dbReference>
<evidence type="ECO:0000256" key="8">
    <source>
        <dbReference type="ARBA" id="ARBA00023237"/>
    </source>
</evidence>
<evidence type="ECO:0000256" key="9">
    <source>
        <dbReference type="SAM" id="SignalP"/>
    </source>
</evidence>
<dbReference type="GO" id="GO:0009279">
    <property type="term" value="C:cell outer membrane"/>
    <property type="evidence" value="ECO:0007669"/>
    <property type="project" value="UniProtKB-SubCell"/>
</dbReference>
<name>A0A174BQ11_9FIRM</name>
<dbReference type="PROSITE" id="PS51779">
    <property type="entry name" value="POTRA"/>
    <property type="match status" value="1"/>
</dbReference>
<evidence type="ECO:0000313" key="12">
    <source>
        <dbReference type="Proteomes" id="UP000095546"/>
    </source>
</evidence>
<dbReference type="InterPro" id="IPR034746">
    <property type="entry name" value="POTRA"/>
</dbReference>
<keyword evidence="4" id="KW-1134">Transmembrane beta strand</keyword>
<evidence type="ECO:0000256" key="2">
    <source>
        <dbReference type="ARBA" id="ARBA00009055"/>
    </source>
</evidence>
<evidence type="ECO:0000256" key="6">
    <source>
        <dbReference type="ARBA" id="ARBA00022927"/>
    </source>
</evidence>
<sequence>MKHRRHGRHAAKSTGNCLSMLAAAVAFGLLNMGSASAAPVTPDKAALDANRDRLVNAGQLVEEQRNKKDFDQAGVSVGNADIQIEQEQRPSLDLPDTLKVQVNDFKITGQDIYSEDSLKSLLADKKGKLVTFKDLQDGADTLSRYFRDRGYIAAHAYLPVQKIENGVVEYAVTVGRFDGITIQNNTKIHEGVIKRETAFLKKGDYLTRANLERAVWLLSDLAGADAKAVLTTGENPGTVHVTLDLNPHNGKQGLFSIDNYGNRSTGYNEYGVDYDFLNLAHEGDHLAVGITTTGNELFNWGANYTIPVIRDGMKLTAGYNVLTYQLGDTFEALDGVGHSRVASLGLDYAIQRSQRHNLYTGIRYENSNIKDEYRLWDSTYADKTGNAAVLSLYGDEQDRKGATDWRFEYKFGHISNDAFDSTDETTRWLAGDSRTAGTYNKIRANILRRQDLNDRTYLLLSARGQYAFNNLDSSEHFSLGGPYGVRAYPTSEASGDTGYLTRAELRWLLPLGAKDQQLHLASYLEHGGVWINKDSSLNPGAKNHRNLQGIGLGLIWSRYEDWFLRADYAWKLGSEEPTSDTSHTGGRFWIRGGVYF</sequence>
<dbReference type="RefSeq" id="WP_082427750.1">
    <property type="nucleotide sequence ID" value="NZ_CABIWZ010000020.1"/>
</dbReference>
<dbReference type="Pfam" id="PF08479">
    <property type="entry name" value="POTRA_2"/>
    <property type="match status" value="1"/>
</dbReference>
<proteinExistence type="inferred from homology"/>
<evidence type="ECO:0000313" key="11">
    <source>
        <dbReference type="EMBL" id="CUO02299.1"/>
    </source>
</evidence>
<organism evidence="11 12">
    <name type="scientific">Mitsuokella jalaludinii</name>
    <dbReference type="NCBI Taxonomy" id="187979"/>
    <lineage>
        <taxon>Bacteria</taxon>
        <taxon>Bacillati</taxon>
        <taxon>Bacillota</taxon>
        <taxon>Negativicutes</taxon>
        <taxon>Selenomonadales</taxon>
        <taxon>Selenomonadaceae</taxon>
        <taxon>Mitsuokella</taxon>
    </lineage>
</organism>
<keyword evidence="9" id="KW-0732">Signal</keyword>
<comment type="similarity">
    <text evidence="2">Belongs to the TPS (TC 1.B.20) family.</text>
</comment>
<keyword evidence="12" id="KW-1185">Reference proteome</keyword>
<dbReference type="InterPro" id="IPR051544">
    <property type="entry name" value="TPS_OM_transporter"/>
</dbReference>
<dbReference type="GO" id="GO:0008320">
    <property type="term" value="F:protein transmembrane transporter activity"/>
    <property type="evidence" value="ECO:0007669"/>
    <property type="project" value="TreeGrafter"/>
</dbReference>
<evidence type="ECO:0000256" key="5">
    <source>
        <dbReference type="ARBA" id="ARBA00022692"/>
    </source>
</evidence>
<keyword evidence="8" id="KW-0998">Cell outer membrane</keyword>
<protein>
    <submittedName>
        <fullName evidence="11">Heme/hemopexin transporter protein huxB</fullName>
    </submittedName>
</protein>
<dbReference type="AlphaFoldDB" id="A0A174BQ11"/>
<feature type="domain" description="POTRA" evidence="10">
    <location>
        <begin position="100"/>
        <end position="175"/>
    </location>
</feature>
<accession>A0A174BQ11</accession>
<dbReference type="InterPro" id="IPR013686">
    <property type="entry name" value="Polypept-transport_assoc_ShlB"/>
</dbReference>
<dbReference type="Pfam" id="PF03865">
    <property type="entry name" value="ShlB"/>
    <property type="match status" value="1"/>
</dbReference>
<reference evidence="11 12" key="1">
    <citation type="submission" date="2015-09" db="EMBL/GenBank/DDBJ databases">
        <authorList>
            <consortium name="Pathogen Informatics"/>
        </authorList>
    </citation>
    <scope>NUCLEOTIDE SEQUENCE [LARGE SCALE GENOMIC DNA]</scope>
    <source>
        <strain evidence="11 12">2789STDY5608828</strain>
    </source>
</reference>
<dbReference type="EMBL" id="CYYU01000020">
    <property type="protein sequence ID" value="CUO02299.1"/>
    <property type="molecule type" value="Genomic_DNA"/>
</dbReference>
<dbReference type="GO" id="GO:0098046">
    <property type="term" value="C:type V protein secretion system complex"/>
    <property type="evidence" value="ECO:0007669"/>
    <property type="project" value="TreeGrafter"/>
</dbReference>
<feature type="signal peptide" evidence="9">
    <location>
        <begin position="1"/>
        <end position="37"/>
    </location>
</feature>
<feature type="chain" id="PRO_5008018618" evidence="9">
    <location>
        <begin position="38"/>
        <end position="596"/>
    </location>
</feature>
<dbReference type="PANTHER" id="PTHR34597:SF1">
    <property type="entry name" value="HEME_HEMOPEXIN TRANSPORTER PROTEIN HUXB"/>
    <property type="match status" value="1"/>
</dbReference>
<gene>
    <name evidence="11" type="primary">hxuB_2</name>
    <name evidence="11" type="ORF">ERS852385_01948</name>
</gene>
<dbReference type="InterPro" id="IPR005565">
    <property type="entry name" value="Hemolysn_activator_HlyB_C"/>
</dbReference>
<dbReference type="STRING" id="187979.ERS852385_01948"/>
<dbReference type="GO" id="GO:0046819">
    <property type="term" value="P:protein secretion by the type V secretion system"/>
    <property type="evidence" value="ECO:0007669"/>
    <property type="project" value="TreeGrafter"/>
</dbReference>
<dbReference type="Proteomes" id="UP000095546">
    <property type="component" value="Unassembled WGS sequence"/>
</dbReference>
<dbReference type="OrthoDB" id="596066at2"/>
<evidence type="ECO:0000256" key="3">
    <source>
        <dbReference type="ARBA" id="ARBA00022448"/>
    </source>
</evidence>